<dbReference type="RefSeq" id="WP_041159692.1">
    <property type="nucleotide sequence ID" value="NZ_JXQB01000001.1"/>
</dbReference>
<reference evidence="2 3" key="1">
    <citation type="submission" date="2015-01" db="EMBL/GenBank/DDBJ databases">
        <title>Draft Genome Sequence of Mycoplasma capricolum subsp. capricolum str. GM508D.</title>
        <authorList>
            <person name="Calcutt M.J."/>
            <person name="Foecking M.F."/>
        </authorList>
    </citation>
    <scope>NUCLEOTIDE SEQUENCE [LARGE SCALE GENOMIC DNA]</scope>
    <source>
        <strain evidence="2 3">GM508D</strain>
    </source>
</reference>
<dbReference type="Proteomes" id="UP000031975">
    <property type="component" value="Unassembled WGS sequence"/>
</dbReference>
<protein>
    <submittedName>
        <fullName evidence="2">ParA/Soj family protein</fullName>
        <ecNumber evidence="2">3.6.-.-</ecNumber>
    </submittedName>
</protein>
<dbReference type="Pfam" id="PF13614">
    <property type="entry name" value="AAA_31"/>
    <property type="match status" value="1"/>
</dbReference>
<evidence type="ECO:0000313" key="3">
    <source>
        <dbReference type="Proteomes" id="UP000031975"/>
    </source>
</evidence>
<evidence type="ECO:0000313" key="2">
    <source>
        <dbReference type="EMBL" id="KIM13779.1"/>
    </source>
</evidence>
<proteinExistence type="predicted"/>
<dbReference type="CDD" id="cd02042">
    <property type="entry name" value="ParAB_family"/>
    <property type="match status" value="1"/>
</dbReference>
<dbReference type="InterPro" id="IPR050678">
    <property type="entry name" value="DNA_Partitioning_ATPase"/>
</dbReference>
<keyword evidence="2" id="KW-0378">Hydrolase</keyword>
<dbReference type="Gene3D" id="3.40.50.300">
    <property type="entry name" value="P-loop containing nucleotide triphosphate hydrolases"/>
    <property type="match status" value="1"/>
</dbReference>
<name>A0A0C3A0E0_MYCCA</name>
<dbReference type="SUPFAM" id="SSF52540">
    <property type="entry name" value="P-loop containing nucleoside triphosphate hydrolases"/>
    <property type="match status" value="1"/>
</dbReference>
<dbReference type="EC" id="3.6.-.-" evidence="2"/>
<accession>A0A0C3A0E0</accession>
<dbReference type="InterPro" id="IPR025669">
    <property type="entry name" value="AAA_dom"/>
</dbReference>
<dbReference type="PANTHER" id="PTHR13696:SF99">
    <property type="entry name" value="COBYRINIC ACID AC-DIAMIDE SYNTHASE"/>
    <property type="match status" value="1"/>
</dbReference>
<dbReference type="InterPro" id="IPR027417">
    <property type="entry name" value="P-loop_NTPase"/>
</dbReference>
<dbReference type="PANTHER" id="PTHR13696">
    <property type="entry name" value="P-LOOP CONTAINING NUCLEOSIDE TRIPHOSPHATE HYDROLASE"/>
    <property type="match status" value="1"/>
</dbReference>
<feature type="domain" description="AAA" evidence="1">
    <location>
        <begin position="6"/>
        <end position="149"/>
    </location>
</feature>
<sequence>MSKNYKKILFHNNKGGVGKTLLTANFAAFLADKGKKVLLIDFDRNRTLTKHFSNTSQEESFKIFVKNETPKIIETDFKNIWIVPGDSKIEPYLSFPSMEASFRRFEKEHFNNFDYIFFDLHPTSTNATNLSYMLADSIILVSDTSLSSVEIAVESVNDWEYTFKESNLPTNVLKGIILNKYNGSKQSILALEYLKTEKEKYLFKTIIPVQDNIAKSISKNEKWMFNVYSFRDEFLKLIDELKEREVL</sequence>
<organism evidence="2 3">
    <name type="scientific">Mycoplasma capricolum subsp. capricolum</name>
    <dbReference type="NCBI Taxonomy" id="40479"/>
    <lineage>
        <taxon>Bacteria</taxon>
        <taxon>Bacillati</taxon>
        <taxon>Mycoplasmatota</taxon>
        <taxon>Mollicutes</taxon>
        <taxon>Mycoplasmataceae</taxon>
        <taxon>Mycoplasma</taxon>
    </lineage>
</organism>
<comment type="caution">
    <text evidence="2">The sequence shown here is derived from an EMBL/GenBank/DDBJ whole genome shotgun (WGS) entry which is preliminary data.</text>
</comment>
<evidence type="ECO:0000259" key="1">
    <source>
        <dbReference type="Pfam" id="PF13614"/>
    </source>
</evidence>
<dbReference type="GO" id="GO:0016787">
    <property type="term" value="F:hydrolase activity"/>
    <property type="evidence" value="ECO:0007669"/>
    <property type="project" value="UniProtKB-KW"/>
</dbReference>
<dbReference type="EMBL" id="JXQB01000001">
    <property type="protein sequence ID" value="KIM13779.1"/>
    <property type="molecule type" value="Genomic_DNA"/>
</dbReference>
<gene>
    <name evidence="2" type="ORF">MCGM508_01645</name>
</gene>
<dbReference type="AlphaFoldDB" id="A0A0C3A0E0"/>